<sequence length="204" mass="22545">MRRGRHSGSSGCHLSLIQFGPVRSTSPPVGVGHQPLEKRLVAAKPMPVGVGRRTHDRARERVIHANRRARVRCSIEFHEEYGQPLRSGEAGAGRRGPAPAALQGAGRWDQCLFRDPVACDRRVHLEFGILAREADLGLDGVPGPQRNLRHSLALEGRPERSFQVDLACSVIADRGRHAGPLRSICPDDGQKRCNPHISEFSREW</sequence>
<organism evidence="1 2">
    <name type="scientific">Sphingomonas aurantiaca</name>
    <dbReference type="NCBI Taxonomy" id="185949"/>
    <lineage>
        <taxon>Bacteria</taxon>
        <taxon>Pseudomonadati</taxon>
        <taxon>Pseudomonadota</taxon>
        <taxon>Alphaproteobacteria</taxon>
        <taxon>Sphingomonadales</taxon>
        <taxon>Sphingomonadaceae</taxon>
        <taxon>Sphingomonas</taxon>
    </lineage>
</organism>
<proteinExistence type="predicted"/>
<accession>A0A5E8AKB9</accession>
<dbReference type="EMBL" id="CABVLI010000047">
    <property type="protein sequence ID" value="VVT29915.1"/>
    <property type="molecule type" value="Genomic_DNA"/>
</dbReference>
<dbReference type="Proteomes" id="UP000326857">
    <property type="component" value="Unassembled WGS sequence"/>
</dbReference>
<reference evidence="1 2" key="1">
    <citation type="submission" date="2019-09" db="EMBL/GenBank/DDBJ databases">
        <authorList>
            <person name="Dittami M. S."/>
        </authorList>
    </citation>
    <scope>NUCLEOTIDE SEQUENCE [LARGE SCALE GENOMIC DNA]</scope>
    <source>
        <strain evidence="1">SPHINGO391</strain>
    </source>
</reference>
<name>A0A5E8AKB9_9SPHN</name>
<dbReference type="AlphaFoldDB" id="A0A5E8AKB9"/>
<evidence type="ECO:0000313" key="2">
    <source>
        <dbReference type="Proteomes" id="UP000326857"/>
    </source>
</evidence>
<evidence type="ECO:0000313" key="1">
    <source>
        <dbReference type="EMBL" id="VVT29915.1"/>
    </source>
</evidence>
<gene>
    <name evidence="1" type="ORF">SPHINGO391_510195</name>
</gene>
<protein>
    <submittedName>
        <fullName evidence="1">Uncharacterized protein</fullName>
    </submittedName>
</protein>